<proteinExistence type="predicted"/>
<name>A0A1Q9DEP9_SYMMI</name>
<feature type="region of interest" description="Disordered" evidence="1">
    <location>
        <begin position="46"/>
        <end position="99"/>
    </location>
</feature>
<gene>
    <name evidence="2" type="ORF">AK812_SmicGene24452</name>
</gene>
<dbReference type="AlphaFoldDB" id="A0A1Q9DEP9"/>
<comment type="caution">
    <text evidence="2">The sequence shown here is derived from an EMBL/GenBank/DDBJ whole genome shotgun (WGS) entry which is preliminary data.</text>
</comment>
<evidence type="ECO:0000256" key="1">
    <source>
        <dbReference type="SAM" id="MobiDB-lite"/>
    </source>
</evidence>
<keyword evidence="3" id="KW-1185">Reference proteome</keyword>
<accession>A0A1Q9DEP9</accession>
<feature type="region of interest" description="Disordered" evidence="1">
    <location>
        <begin position="239"/>
        <end position="267"/>
    </location>
</feature>
<feature type="compositionally biased region" description="Low complexity" evidence="1">
    <location>
        <begin position="239"/>
        <end position="262"/>
    </location>
</feature>
<sequence length="284" mass="30785">MQTTYPHEFFSVSTASYAKTTEDLASTQSKSLKTLPAQHRIMGNYGARSQCCSGDHAGKEDEDDGRGEVKPVEDPPLLPATPKAPKEPEPSNDSKENNLERKKLRARTWVQDVPSKVQTLTVNLKKLPGKEKTAKLGLDIDYAEEATAIPIVEVNGGLAGQWNEENPMRIVRSGDCIVAVNGISKDVPNMLKTCMTCGSLELLIVKGTTDESGMEPVASGLLAAEGYYQQVEAKQMAAAQSSATSAESQSRQAAGSQSQAEQMDPEDLARTLARKRTLNWFVRG</sequence>
<reference evidence="2 3" key="1">
    <citation type="submission" date="2016-02" db="EMBL/GenBank/DDBJ databases">
        <title>Genome analysis of coral dinoflagellate symbionts highlights evolutionary adaptations to a symbiotic lifestyle.</title>
        <authorList>
            <person name="Aranda M."/>
            <person name="Li Y."/>
            <person name="Liew Y.J."/>
            <person name="Baumgarten S."/>
            <person name="Simakov O."/>
            <person name="Wilson M."/>
            <person name="Piel J."/>
            <person name="Ashoor H."/>
            <person name="Bougouffa S."/>
            <person name="Bajic V.B."/>
            <person name="Ryu T."/>
            <person name="Ravasi T."/>
            <person name="Bayer T."/>
            <person name="Micklem G."/>
            <person name="Kim H."/>
            <person name="Bhak J."/>
            <person name="Lajeunesse T.C."/>
            <person name="Voolstra C.R."/>
        </authorList>
    </citation>
    <scope>NUCLEOTIDE SEQUENCE [LARGE SCALE GENOMIC DNA]</scope>
    <source>
        <strain evidence="2 3">CCMP2467</strain>
    </source>
</reference>
<evidence type="ECO:0000313" key="2">
    <source>
        <dbReference type="EMBL" id="OLP93627.1"/>
    </source>
</evidence>
<organism evidence="2 3">
    <name type="scientific">Symbiodinium microadriaticum</name>
    <name type="common">Dinoflagellate</name>
    <name type="synonym">Zooxanthella microadriatica</name>
    <dbReference type="NCBI Taxonomy" id="2951"/>
    <lineage>
        <taxon>Eukaryota</taxon>
        <taxon>Sar</taxon>
        <taxon>Alveolata</taxon>
        <taxon>Dinophyceae</taxon>
        <taxon>Suessiales</taxon>
        <taxon>Symbiodiniaceae</taxon>
        <taxon>Symbiodinium</taxon>
    </lineage>
</organism>
<dbReference type="EMBL" id="LSRX01000574">
    <property type="protein sequence ID" value="OLP93627.1"/>
    <property type="molecule type" value="Genomic_DNA"/>
</dbReference>
<feature type="compositionally biased region" description="Basic and acidic residues" evidence="1">
    <location>
        <begin position="84"/>
        <end position="99"/>
    </location>
</feature>
<protein>
    <submittedName>
        <fullName evidence="2">Uncharacterized protein</fullName>
    </submittedName>
</protein>
<dbReference type="Proteomes" id="UP000186817">
    <property type="component" value="Unassembled WGS sequence"/>
</dbReference>
<dbReference type="OrthoDB" id="428899at2759"/>
<evidence type="ECO:0000313" key="3">
    <source>
        <dbReference type="Proteomes" id="UP000186817"/>
    </source>
</evidence>